<dbReference type="Pfam" id="PF07714">
    <property type="entry name" value="PK_Tyr_Ser-Thr"/>
    <property type="match status" value="1"/>
</dbReference>
<evidence type="ECO:0000256" key="6">
    <source>
        <dbReference type="ARBA" id="ARBA00022741"/>
    </source>
</evidence>
<evidence type="ECO:0000256" key="1">
    <source>
        <dbReference type="ARBA" id="ARBA00004167"/>
    </source>
</evidence>
<comment type="subcellular location">
    <subcellularLocation>
        <location evidence="1">Membrane</location>
        <topology evidence="1">Single-pass membrane protein</topology>
    </subcellularLocation>
</comment>
<evidence type="ECO:0000256" key="13">
    <source>
        <dbReference type="SAM" id="Phobius"/>
    </source>
</evidence>
<evidence type="ECO:0000256" key="7">
    <source>
        <dbReference type="ARBA" id="ARBA00022777"/>
    </source>
</evidence>
<reference evidence="17" key="1">
    <citation type="submission" date="2025-08" db="UniProtKB">
        <authorList>
            <consortium name="RefSeq"/>
        </authorList>
    </citation>
    <scope>IDENTIFICATION</scope>
</reference>
<proteinExistence type="predicted"/>
<dbReference type="AlphaFoldDB" id="A0A6J0PKJ4"/>
<gene>
    <name evidence="17" type="primary">LOC105048792</name>
</gene>
<organism evidence="16 17">
    <name type="scientific">Elaeis guineensis var. tenera</name>
    <name type="common">Oil palm</name>
    <dbReference type="NCBI Taxonomy" id="51953"/>
    <lineage>
        <taxon>Eukaryota</taxon>
        <taxon>Viridiplantae</taxon>
        <taxon>Streptophyta</taxon>
        <taxon>Embryophyta</taxon>
        <taxon>Tracheophyta</taxon>
        <taxon>Spermatophyta</taxon>
        <taxon>Magnoliopsida</taxon>
        <taxon>Liliopsida</taxon>
        <taxon>Arecaceae</taxon>
        <taxon>Arecoideae</taxon>
        <taxon>Cocoseae</taxon>
        <taxon>Elaeidinae</taxon>
        <taxon>Elaeis</taxon>
    </lineage>
</organism>
<evidence type="ECO:0000256" key="5">
    <source>
        <dbReference type="ARBA" id="ARBA00022729"/>
    </source>
</evidence>
<dbReference type="InterPro" id="IPR017441">
    <property type="entry name" value="Protein_kinase_ATP_BS"/>
</dbReference>
<keyword evidence="16" id="KW-1185">Reference proteome</keyword>
<evidence type="ECO:0000256" key="9">
    <source>
        <dbReference type="ARBA" id="ARBA00022989"/>
    </source>
</evidence>
<keyword evidence="2" id="KW-0723">Serine/threonine-protein kinase</keyword>
<dbReference type="InterPro" id="IPR011009">
    <property type="entry name" value="Kinase-like_dom_sf"/>
</dbReference>
<keyword evidence="6 12" id="KW-0547">Nucleotide-binding</keyword>
<dbReference type="InterPro" id="IPR000719">
    <property type="entry name" value="Prot_kinase_dom"/>
</dbReference>
<accession>A0A6J0PKJ4</accession>
<dbReference type="SUPFAM" id="SSF56112">
    <property type="entry name" value="Protein kinase-like (PK-like)"/>
    <property type="match status" value="1"/>
</dbReference>
<feature type="binding site" evidence="12">
    <location>
        <position position="345"/>
    </location>
    <ligand>
        <name>ATP</name>
        <dbReference type="ChEBI" id="CHEBI:30616"/>
    </ligand>
</feature>
<feature type="signal peptide" evidence="14">
    <location>
        <begin position="1"/>
        <end position="24"/>
    </location>
</feature>
<dbReference type="Proteomes" id="UP000504607">
    <property type="component" value="Chromosome 7"/>
</dbReference>
<dbReference type="Pfam" id="PF13947">
    <property type="entry name" value="GUB_WAK_bind"/>
    <property type="match status" value="1"/>
</dbReference>
<keyword evidence="8 12" id="KW-0067">ATP-binding</keyword>
<evidence type="ECO:0000256" key="12">
    <source>
        <dbReference type="PROSITE-ProRule" id="PRU10141"/>
    </source>
</evidence>
<dbReference type="FunCoup" id="A0A6J0PKJ4">
    <property type="interactions" value="35"/>
</dbReference>
<keyword evidence="9 13" id="KW-1133">Transmembrane helix</keyword>
<dbReference type="GO" id="GO:0005886">
    <property type="term" value="C:plasma membrane"/>
    <property type="evidence" value="ECO:0007669"/>
    <property type="project" value="UniProtKB-ARBA"/>
</dbReference>
<dbReference type="OrthoDB" id="4062651at2759"/>
<dbReference type="SMART" id="SM00220">
    <property type="entry name" value="S_TKc"/>
    <property type="match status" value="1"/>
</dbReference>
<dbReference type="PANTHER" id="PTHR46008:SF2">
    <property type="entry name" value="LEAF RUST 10 DISEASE-RESISTANCE LOCUS RECEPTOR-LIKE PROTEIN KINASE-LIKE 1.4"/>
    <property type="match status" value="1"/>
</dbReference>
<dbReference type="InParanoid" id="A0A6J0PKJ4"/>
<evidence type="ECO:0000313" key="17">
    <source>
        <dbReference type="RefSeq" id="XP_019707168.1"/>
    </source>
</evidence>
<dbReference type="PROSITE" id="PS00107">
    <property type="entry name" value="PROTEIN_KINASE_ATP"/>
    <property type="match status" value="1"/>
</dbReference>
<evidence type="ECO:0000256" key="11">
    <source>
        <dbReference type="ARBA" id="ARBA00023180"/>
    </source>
</evidence>
<dbReference type="FunFam" id="1.10.510.10:FF:000161">
    <property type="entry name" value="Wall-associated receptor kinase-like 20"/>
    <property type="match status" value="1"/>
</dbReference>
<name>A0A6J0PKJ4_ELAGV</name>
<dbReference type="InterPro" id="IPR008271">
    <property type="entry name" value="Ser/Thr_kinase_AS"/>
</dbReference>
<evidence type="ECO:0000256" key="2">
    <source>
        <dbReference type="ARBA" id="ARBA00022527"/>
    </source>
</evidence>
<keyword evidence="3" id="KW-0808">Transferase</keyword>
<feature type="domain" description="Protein kinase" evidence="15">
    <location>
        <begin position="317"/>
        <end position="594"/>
    </location>
</feature>
<evidence type="ECO:0000256" key="10">
    <source>
        <dbReference type="ARBA" id="ARBA00023136"/>
    </source>
</evidence>
<evidence type="ECO:0000256" key="8">
    <source>
        <dbReference type="ARBA" id="ARBA00022840"/>
    </source>
</evidence>
<dbReference type="RefSeq" id="XP_019707168.1">
    <property type="nucleotide sequence ID" value="XM_019851609.2"/>
</dbReference>
<dbReference type="Gene3D" id="3.30.200.20">
    <property type="entry name" value="Phosphorylase Kinase, domain 1"/>
    <property type="match status" value="1"/>
</dbReference>
<protein>
    <submittedName>
        <fullName evidence="17">LEAF RUST 10 DISEASE-RESISTANCE LOCUS RECEPTOR-LIKE PROTEIN KINASE-like 1.1</fullName>
    </submittedName>
</protein>
<evidence type="ECO:0000313" key="16">
    <source>
        <dbReference type="Proteomes" id="UP000504607"/>
    </source>
</evidence>
<keyword evidence="11" id="KW-0325">Glycoprotein</keyword>
<evidence type="ECO:0000256" key="4">
    <source>
        <dbReference type="ARBA" id="ARBA00022692"/>
    </source>
</evidence>
<dbReference type="GO" id="GO:0005524">
    <property type="term" value="F:ATP binding"/>
    <property type="evidence" value="ECO:0007669"/>
    <property type="project" value="UniProtKB-UniRule"/>
</dbReference>
<dbReference type="PROSITE" id="PS50011">
    <property type="entry name" value="PROTEIN_KINASE_DOM"/>
    <property type="match status" value="1"/>
</dbReference>
<dbReference type="PROSITE" id="PS00108">
    <property type="entry name" value="PROTEIN_KINASE_ST"/>
    <property type="match status" value="1"/>
</dbReference>
<keyword evidence="7" id="KW-0418">Kinase</keyword>
<dbReference type="Gene3D" id="1.10.510.10">
    <property type="entry name" value="Transferase(Phosphotransferase) domain 1"/>
    <property type="match status" value="1"/>
</dbReference>
<feature type="chain" id="PRO_5026956144" evidence="14">
    <location>
        <begin position="25"/>
        <end position="644"/>
    </location>
</feature>
<dbReference type="GO" id="GO:0030247">
    <property type="term" value="F:polysaccharide binding"/>
    <property type="evidence" value="ECO:0007669"/>
    <property type="project" value="InterPro"/>
</dbReference>
<evidence type="ECO:0000256" key="3">
    <source>
        <dbReference type="ARBA" id="ARBA00022679"/>
    </source>
</evidence>
<dbReference type="InterPro" id="IPR001245">
    <property type="entry name" value="Ser-Thr/Tyr_kinase_cat_dom"/>
</dbReference>
<keyword evidence="4 13" id="KW-0812">Transmembrane</keyword>
<feature type="transmembrane region" description="Helical" evidence="13">
    <location>
        <begin position="242"/>
        <end position="264"/>
    </location>
</feature>
<dbReference type="PANTHER" id="PTHR46008">
    <property type="entry name" value="LEAF RUST 10 DISEASE-RESISTANCE LOCUS RECEPTOR-LIKE PROTEIN KINASE-LIKE 1.4"/>
    <property type="match status" value="1"/>
</dbReference>
<dbReference type="InterPro" id="IPR025287">
    <property type="entry name" value="WAK_GUB"/>
</dbReference>
<sequence length="644" mass="73191">MALSFSCLIVPFFIFFLFPNLSCPCPSNLTCGGVFIPIRSPFYADAAPPECREHHTVSCEGSIPIIQFYGHWPPYIVKKINYTDRSIIIQDHEVRNNLQIPDCIFLYEFYPSIPLLETTFLPPSVRQNQCSNCKGDDYDICTDFFHELDYRNFCKDHEIYFSSKLEDEGSGQDECRASRSPSFVWKLSFTFHFHHGLFLQFAANYLHLWDIDWGCFKHNTAGNSRCLGVYECQRKSNTRTKIAIGVGVAVGGLVAVGLLCLLWYKHSKRKQRLTSSILLGPAASSESSFNRGPKLGSPQYQTPIFSYEEHDEATNGFSTSRDLGGGGFGIVYQGKLRDGRVVAVKRLYNHNLKHVDQFMNEVEILSRLRHQNLVSFYGCTSRRSRELLLVYEYVPNGTVADHLHGSRAQDRALTWPIRMSIAIETADALAYLHAVEPHFIHRDVKTSNILLDSSFHVKVADFGLSRLFPLDATHISIGPQGTTGYVDPFYHQCYQLTDKSDVYRFGVVLAELISAKPAVDTNRTLHEINLSNMTISKIQNCQLEQLVDPNLGYQSDWEMKTMITLVAELAFRCLQLEREMRPTIKEVLEVLREIGNGECKTKKVVEADVPVREDAILLKNVLPYSPDSDMGRWECRSTTPHTSE</sequence>
<evidence type="ECO:0000259" key="15">
    <source>
        <dbReference type="PROSITE" id="PS50011"/>
    </source>
</evidence>
<dbReference type="GO" id="GO:0004674">
    <property type="term" value="F:protein serine/threonine kinase activity"/>
    <property type="evidence" value="ECO:0007669"/>
    <property type="project" value="UniProtKB-KW"/>
</dbReference>
<keyword evidence="5 14" id="KW-0732">Signal</keyword>
<evidence type="ECO:0000256" key="14">
    <source>
        <dbReference type="SAM" id="SignalP"/>
    </source>
</evidence>
<keyword evidence="10 13" id="KW-0472">Membrane</keyword>